<evidence type="ECO:0000313" key="2">
    <source>
        <dbReference type="EMBL" id="CAG8656610.1"/>
    </source>
</evidence>
<gene>
    <name evidence="2" type="ORF">PBRASI_LOCUS10553</name>
</gene>
<dbReference type="AlphaFoldDB" id="A0A9N9E1X6"/>
<feature type="compositionally biased region" description="Basic residues" evidence="1">
    <location>
        <begin position="28"/>
        <end position="39"/>
    </location>
</feature>
<organism evidence="2 3">
    <name type="scientific">Paraglomus brasilianum</name>
    <dbReference type="NCBI Taxonomy" id="144538"/>
    <lineage>
        <taxon>Eukaryota</taxon>
        <taxon>Fungi</taxon>
        <taxon>Fungi incertae sedis</taxon>
        <taxon>Mucoromycota</taxon>
        <taxon>Glomeromycotina</taxon>
        <taxon>Glomeromycetes</taxon>
        <taxon>Paraglomerales</taxon>
        <taxon>Paraglomeraceae</taxon>
        <taxon>Paraglomus</taxon>
    </lineage>
</organism>
<protein>
    <submittedName>
        <fullName evidence="2">8630_t:CDS:1</fullName>
    </submittedName>
</protein>
<dbReference type="Proteomes" id="UP000789739">
    <property type="component" value="Unassembled WGS sequence"/>
</dbReference>
<reference evidence="2" key="1">
    <citation type="submission" date="2021-06" db="EMBL/GenBank/DDBJ databases">
        <authorList>
            <person name="Kallberg Y."/>
            <person name="Tangrot J."/>
            <person name="Rosling A."/>
        </authorList>
    </citation>
    <scope>NUCLEOTIDE SEQUENCE</scope>
    <source>
        <strain evidence="2">BR232B</strain>
    </source>
</reference>
<evidence type="ECO:0000313" key="3">
    <source>
        <dbReference type="Proteomes" id="UP000789739"/>
    </source>
</evidence>
<accession>A0A9N9E1X6</accession>
<sequence>PKIDGLKSDSSIWIEDDNNDKNKLNSPSHRHAQYKKSKQAKSAEKGFEEPQLAPSHIEPISPPSPATLTSDSSASNSG</sequence>
<evidence type="ECO:0000256" key="1">
    <source>
        <dbReference type="SAM" id="MobiDB-lite"/>
    </source>
</evidence>
<feature type="non-terminal residue" evidence="2">
    <location>
        <position position="1"/>
    </location>
</feature>
<feature type="region of interest" description="Disordered" evidence="1">
    <location>
        <begin position="1"/>
        <end position="78"/>
    </location>
</feature>
<dbReference type="EMBL" id="CAJVPI010003281">
    <property type="protein sequence ID" value="CAG8656610.1"/>
    <property type="molecule type" value="Genomic_DNA"/>
</dbReference>
<proteinExistence type="predicted"/>
<keyword evidence="3" id="KW-1185">Reference proteome</keyword>
<name>A0A9N9E1X6_9GLOM</name>
<feature type="compositionally biased region" description="Polar residues" evidence="1">
    <location>
        <begin position="66"/>
        <end position="78"/>
    </location>
</feature>
<comment type="caution">
    <text evidence="2">The sequence shown here is derived from an EMBL/GenBank/DDBJ whole genome shotgun (WGS) entry which is preliminary data.</text>
</comment>